<dbReference type="GO" id="GO:0003677">
    <property type="term" value="F:DNA binding"/>
    <property type="evidence" value="ECO:0007669"/>
    <property type="project" value="InterPro"/>
</dbReference>
<keyword evidence="2" id="KW-0805">Transcription regulation</keyword>
<comment type="caution">
    <text evidence="7">The sequence shown here is derived from an EMBL/GenBank/DDBJ whole genome shotgun (WGS) entry which is preliminary data.</text>
</comment>
<protein>
    <submittedName>
        <fullName evidence="7">ECF subfamily RNA polymerase sigma-24 subunit</fullName>
    </submittedName>
</protein>
<evidence type="ECO:0000259" key="5">
    <source>
        <dbReference type="Pfam" id="PF04542"/>
    </source>
</evidence>
<dbReference type="Gene3D" id="1.10.1740.10">
    <property type="match status" value="1"/>
</dbReference>
<feature type="domain" description="RNA polymerase sigma factor 70 region 4 type 2" evidence="6">
    <location>
        <begin position="85"/>
        <end position="133"/>
    </location>
</feature>
<evidence type="ECO:0000313" key="7">
    <source>
        <dbReference type="EMBL" id="EID72023.1"/>
    </source>
</evidence>
<keyword evidence="4" id="KW-0804">Transcription</keyword>
<evidence type="ECO:0000313" key="8">
    <source>
        <dbReference type="Proteomes" id="UP000005938"/>
    </source>
</evidence>
<reference evidence="7 8" key="1">
    <citation type="journal article" date="2012" name="J. Bacteriol.">
        <title>Genome Sequence of the Halotolerant Bacterium Imtechella halotolerans K1T.</title>
        <authorList>
            <person name="Kumar S."/>
            <person name="Vikram S."/>
            <person name="Subramanian S."/>
            <person name="Raghava G.P."/>
            <person name="Pinnaka A.K."/>
        </authorList>
    </citation>
    <scope>NUCLEOTIDE SEQUENCE [LARGE SCALE GENOMIC DNA]</scope>
    <source>
        <strain evidence="7 8">K1</strain>
    </source>
</reference>
<keyword evidence="8" id="KW-1185">Reference proteome</keyword>
<evidence type="ECO:0000256" key="3">
    <source>
        <dbReference type="ARBA" id="ARBA00023082"/>
    </source>
</evidence>
<accession>I0W6K7</accession>
<name>I0W6K7_9FLAO</name>
<dbReference type="NCBIfam" id="TIGR02937">
    <property type="entry name" value="sigma70-ECF"/>
    <property type="match status" value="1"/>
</dbReference>
<dbReference type="STRING" id="946077.W5A_13180"/>
<keyword evidence="3" id="KW-0731">Sigma factor</keyword>
<dbReference type="Pfam" id="PF04542">
    <property type="entry name" value="Sigma70_r2"/>
    <property type="match status" value="1"/>
</dbReference>
<dbReference type="eggNOG" id="COG1595">
    <property type="taxonomic scope" value="Bacteria"/>
</dbReference>
<evidence type="ECO:0000256" key="1">
    <source>
        <dbReference type="ARBA" id="ARBA00010641"/>
    </source>
</evidence>
<dbReference type="InterPro" id="IPR013324">
    <property type="entry name" value="RNA_pol_sigma_r3/r4-like"/>
</dbReference>
<evidence type="ECO:0000256" key="2">
    <source>
        <dbReference type="ARBA" id="ARBA00023015"/>
    </source>
</evidence>
<dbReference type="InterPro" id="IPR036388">
    <property type="entry name" value="WH-like_DNA-bd_sf"/>
</dbReference>
<dbReference type="PANTHER" id="PTHR43133">
    <property type="entry name" value="RNA POLYMERASE ECF-TYPE SIGMA FACTO"/>
    <property type="match status" value="1"/>
</dbReference>
<evidence type="ECO:0000259" key="6">
    <source>
        <dbReference type="Pfam" id="PF08281"/>
    </source>
</evidence>
<gene>
    <name evidence="7" type="ORF">W5A_13180</name>
</gene>
<dbReference type="EMBL" id="AJJU01000038">
    <property type="protein sequence ID" value="EID72023.1"/>
    <property type="molecule type" value="Genomic_DNA"/>
</dbReference>
<evidence type="ECO:0000256" key="4">
    <source>
        <dbReference type="ARBA" id="ARBA00023163"/>
    </source>
</evidence>
<feature type="domain" description="RNA polymerase sigma-70 region 2" evidence="5">
    <location>
        <begin position="2"/>
        <end position="55"/>
    </location>
</feature>
<organism evidence="7 8">
    <name type="scientific">Imtechella halotolerans K1</name>
    <dbReference type="NCBI Taxonomy" id="946077"/>
    <lineage>
        <taxon>Bacteria</taxon>
        <taxon>Pseudomonadati</taxon>
        <taxon>Bacteroidota</taxon>
        <taxon>Flavobacteriia</taxon>
        <taxon>Flavobacteriales</taxon>
        <taxon>Flavobacteriaceae</taxon>
        <taxon>Imtechella</taxon>
    </lineage>
</organism>
<dbReference type="InterPro" id="IPR013249">
    <property type="entry name" value="RNA_pol_sigma70_r4_t2"/>
</dbReference>
<dbReference type="Gene3D" id="1.10.10.10">
    <property type="entry name" value="Winged helix-like DNA-binding domain superfamily/Winged helix DNA-binding domain"/>
    <property type="match status" value="1"/>
</dbReference>
<dbReference type="PANTHER" id="PTHR43133:SF46">
    <property type="entry name" value="RNA POLYMERASE SIGMA-70 FACTOR ECF SUBFAMILY"/>
    <property type="match status" value="1"/>
</dbReference>
<dbReference type="GO" id="GO:0006352">
    <property type="term" value="P:DNA-templated transcription initiation"/>
    <property type="evidence" value="ECO:0007669"/>
    <property type="project" value="InterPro"/>
</dbReference>
<dbReference type="SUPFAM" id="SSF88659">
    <property type="entry name" value="Sigma3 and sigma4 domains of RNA polymerase sigma factors"/>
    <property type="match status" value="1"/>
</dbReference>
<dbReference type="GO" id="GO:0016987">
    <property type="term" value="F:sigma factor activity"/>
    <property type="evidence" value="ECO:0007669"/>
    <property type="project" value="UniProtKB-KW"/>
</dbReference>
<sequence length="144" mass="16727">MSYSSDKEKIEDSVQDIFIDLWNKRHTLSIQSSLNSYLYKAAYNQLMEKYRMEKRNDKMLSSYYHTAVMLAVETDPSIKSDKLTKLNQCIEALPEKCKEVFVQNKIVGLKYQLVAEKLGVSIKTVEGHITRAYSYLKDCLKRAV</sequence>
<dbReference type="InterPro" id="IPR007627">
    <property type="entry name" value="RNA_pol_sigma70_r2"/>
</dbReference>
<dbReference type="InterPro" id="IPR013325">
    <property type="entry name" value="RNA_pol_sigma_r2"/>
</dbReference>
<dbReference type="SUPFAM" id="SSF88946">
    <property type="entry name" value="Sigma2 domain of RNA polymerase sigma factors"/>
    <property type="match status" value="1"/>
</dbReference>
<dbReference type="AlphaFoldDB" id="I0W6K7"/>
<comment type="similarity">
    <text evidence="1">Belongs to the sigma-70 factor family. ECF subfamily.</text>
</comment>
<proteinExistence type="inferred from homology"/>
<dbReference type="InterPro" id="IPR014284">
    <property type="entry name" value="RNA_pol_sigma-70_dom"/>
</dbReference>
<dbReference type="Pfam" id="PF08281">
    <property type="entry name" value="Sigma70_r4_2"/>
    <property type="match status" value="1"/>
</dbReference>
<dbReference type="Proteomes" id="UP000005938">
    <property type="component" value="Unassembled WGS sequence"/>
</dbReference>
<dbReference type="InterPro" id="IPR039425">
    <property type="entry name" value="RNA_pol_sigma-70-like"/>
</dbReference>